<dbReference type="SUPFAM" id="SSF50104">
    <property type="entry name" value="Translation proteins SH3-like domain"/>
    <property type="match status" value="1"/>
</dbReference>
<dbReference type="FunFam" id="2.30.30.30:FF:000004">
    <property type="entry name" value="50S ribosomal protein L24"/>
    <property type="match status" value="1"/>
</dbReference>
<dbReference type="EMBL" id="CP147247">
    <property type="protein sequence ID" value="WYJ90437.1"/>
    <property type="molecule type" value="Genomic_DNA"/>
</dbReference>
<dbReference type="RefSeq" id="WP_086349669.1">
    <property type="nucleotide sequence ID" value="NZ_CP147247.1"/>
</dbReference>
<evidence type="ECO:0000256" key="2">
    <source>
        <dbReference type="ARBA" id="ARBA00010618"/>
    </source>
</evidence>
<dbReference type="GO" id="GO:0006412">
    <property type="term" value="P:translation"/>
    <property type="evidence" value="ECO:0007669"/>
    <property type="project" value="UniProtKB-UniRule"/>
</dbReference>
<comment type="subunit">
    <text evidence="3 10">Part of the 50S ribosomal subunit.</text>
</comment>
<evidence type="ECO:0000256" key="8">
    <source>
        <dbReference type="ARBA" id="ARBA00035206"/>
    </source>
</evidence>
<reference evidence="14" key="2">
    <citation type="submission" date="2017-05" db="EMBL/GenBank/DDBJ databases">
        <authorList>
            <consortium name="The Broad Institute Genomics Platform"/>
            <consortium name="The Broad Institute Genomic Center for Infectious Diseases"/>
            <person name="Earl A."/>
            <person name="Manson A."/>
            <person name="Schwartman J."/>
            <person name="Gilmore M."/>
            <person name="Abouelleil A."/>
            <person name="Cao P."/>
            <person name="Chapman S."/>
            <person name="Cusick C."/>
            <person name="Shea T."/>
            <person name="Young S."/>
            <person name="Neafsey D."/>
            <person name="Nusbaum C."/>
            <person name="Birren B."/>
        </authorList>
    </citation>
    <scope>NUCLEOTIDE SEQUENCE</scope>
    <source>
        <strain evidence="14">9E7_DIV0242</strain>
    </source>
</reference>
<keyword evidence="7 10" id="KW-0687">Ribonucleoprotein</keyword>
<name>A0A242K5C5_9ENTE</name>
<comment type="similarity">
    <text evidence="2 10 11">Belongs to the universal ribosomal protein uL24 family.</text>
</comment>
<protein>
    <recommendedName>
        <fullName evidence="8 10">Large ribosomal subunit protein uL24</fullName>
    </recommendedName>
</protein>
<evidence type="ECO:0000256" key="10">
    <source>
        <dbReference type="HAMAP-Rule" id="MF_01326"/>
    </source>
</evidence>
<dbReference type="Gene3D" id="2.30.30.30">
    <property type="match status" value="1"/>
</dbReference>
<evidence type="ECO:0000313" key="14">
    <source>
        <dbReference type="EMBL" id="WYJ90437.1"/>
    </source>
</evidence>
<proteinExistence type="inferred from homology"/>
<dbReference type="PROSITE" id="PS01108">
    <property type="entry name" value="RIBOSOMAL_L24"/>
    <property type="match status" value="1"/>
</dbReference>
<comment type="function">
    <text evidence="1 10">One of two assembly initiator proteins, it binds directly to the 5'-end of the 23S rRNA, where it nucleates assembly of the 50S subunit.</text>
</comment>
<dbReference type="InterPro" id="IPR005825">
    <property type="entry name" value="Ribosomal_uL24_CS"/>
</dbReference>
<keyword evidence="6 10" id="KW-0689">Ribosomal protein</keyword>
<dbReference type="GO" id="GO:0019843">
    <property type="term" value="F:rRNA binding"/>
    <property type="evidence" value="ECO:0007669"/>
    <property type="project" value="UniProtKB-UniRule"/>
</dbReference>
<evidence type="ECO:0000259" key="12">
    <source>
        <dbReference type="SMART" id="SM00739"/>
    </source>
</evidence>
<organism evidence="13">
    <name type="scientific">Candidatus Enterococcus clewellii</name>
    <dbReference type="NCBI Taxonomy" id="1834193"/>
    <lineage>
        <taxon>Bacteria</taxon>
        <taxon>Bacillati</taxon>
        <taxon>Bacillota</taxon>
        <taxon>Bacilli</taxon>
        <taxon>Lactobacillales</taxon>
        <taxon>Enterococcaceae</taxon>
        <taxon>Enterococcus</taxon>
    </lineage>
</organism>
<evidence type="ECO:0000256" key="7">
    <source>
        <dbReference type="ARBA" id="ARBA00023274"/>
    </source>
</evidence>
<dbReference type="InterPro" id="IPR008991">
    <property type="entry name" value="Translation_prot_SH3-like_sf"/>
</dbReference>
<evidence type="ECO:0000313" key="13">
    <source>
        <dbReference type="EMBL" id="OTP14532.1"/>
    </source>
</evidence>
<keyword evidence="4 10" id="KW-0699">rRNA-binding</keyword>
<dbReference type="Pfam" id="PF17136">
    <property type="entry name" value="ribosomal_L24"/>
    <property type="match status" value="1"/>
</dbReference>
<evidence type="ECO:0000256" key="6">
    <source>
        <dbReference type="ARBA" id="ARBA00022980"/>
    </source>
</evidence>
<dbReference type="InterPro" id="IPR003256">
    <property type="entry name" value="Ribosomal_uL24"/>
</dbReference>
<reference evidence="14" key="3">
    <citation type="submission" date="2024-03" db="EMBL/GenBank/DDBJ databases">
        <title>The Genome Sequence of Enterococcus sp. DIV0242b.</title>
        <authorList>
            <consortium name="The Broad Institute Genomics Platform"/>
            <consortium name="The Broad Institute Microbial Omics Core"/>
            <consortium name="The Broad Institute Genomic Center for Infectious Diseases"/>
            <person name="Earl A."/>
            <person name="Manson A."/>
            <person name="Gilmore M."/>
            <person name="Schwartman J."/>
            <person name="Shea T."/>
            <person name="Abouelleil A."/>
            <person name="Cao P."/>
            <person name="Chapman S."/>
            <person name="Cusick C."/>
            <person name="Young S."/>
            <person name="Neafsey D."/>
            <person name="Nusbaum C."/>
            <person name="Birren B."/>
        </authorList>
    </citation>
    <scope>NUCLEOTIDE SEQUENCE</scope>
    <source>
        <strain evidence="14">9E7_DIV0242</strain>
    </source>
</reference>
<dbReference type="GO" id="GO:0003735">
    <property type="term" value="F:structural constituent of ribosome"/>
    <property type="evidence" value="ECO:0007669"/>
    <property type="project" value="InterPro"/>
</dbReference>
<evidence type="ECO:0000256" key="1">
    <source>
        <dbReference type="ARBA" id="ARBA00004072"/>
    </source>
</evidence>
<keyword evidence="5 10" id="KW-0694">RNA-binding</keyword>
<dbReference type="InterPro" id="IPR014722">
    <property type="entry name" value="Rib_uL2_dom2"/>
</dbReference>
<dbReference type="HAMAP" id="MF_01326_B">
    <property type="entry name" value="Ribosomal_uL24_B"/>
    <property type="match status" value="1"/>
</dbReference>
<accession>A0A242K5C5</accession>
<dbReference type="InterPro" id="IPR057264">
    <property type="entry name" value="Ribosomal_uL24_C"/>
</dbReference>
<dbReference type="GO" id="GO:0005840">
    <property type="term" value="C:ribosome"/>
    <property type="evidence" value="ECO:0007669"/>
    <property type="project" value="UniProtKB-KW"/>
</dbReference>
<dbReference type="CDD" id="cd06089">
    <property type="entry name" value="KOW_RPL26"/>
    <property type="match status" value="1"/>
</dbReference>
<dbReference type="OrthoDB" id="9807419at2"/>
<evidence type="ECO:0000256" key="3">
    <source>
        <dbReference type="ARBA" id="ARBA00011838"/>
    </source>
</evidence>
<evidence type="ECO:0000256" key="5">
    <source>
        <dbReference type="ARBA" id="ARBA00022884"/>
    </source>
</evidence>
<sequence>MFVKAGDKVKVITGKDKNKEGVVLAAFPKKDKVIVEGVNMMKKHQKPNQAAPQGGILEIEAPIHVSNVMVIDPSNGEATKIGFKEVDGKKVRVSKKTGEVISTPVKPEAEKK</sequence>
<dbReference type="AlphaFoldDB" id="A0A242K5C5"/>
<dbReference type="Pfam" id="PF00467">
    <property type="entry name" value="KOW"/>
    <property type="match status" value="1"/>
</dbReference>
<evidence type="ECO:0000256" key="9">
    <source>
        <dbReference type="ARBA" id="ARBA00058688"/>
    </source>
</evidence>
<dbReference type="Proteomes" id="UP000195141">
    <property type="component" value="Chromosome"/>
</dbReference>
<dbReference type="GO" id="GO:1990904">
    <property type="term" value="C:ribonucleoprotein complex"/>
    <property type="evidence" value="ECO:0007669"/>
    <property type="project" value="UniProtKB-KW"/>
</dbReference>
<keyword evidence="15" id="KW-1185">Reference proteome</keyword>
<dbReference type="InterPro" id="IPR041988">
    <property type="entry name" value="Ribosomal_uL24_KOW"/>
</dbReference>
<reference evidence="13" key="1">
    <citation type="submission" date="2017-05" db="EMBL/GenBank/DDBJ databases">
        <title>The Genome Sequence of Enterococcus sp. 9E7_DIV0242.</title>
        <authorList>
            <consortium name="The Broad Institute Genomics Platform"/>
            <consortium name="The Broad Institute Genomic Center for Infectious Diseases"/>
            <person name="Earl A."/>
            <person name="Manson A."/>
            <person name="Schwartman J."/>
            <person name="Gilmore M."/>
            <person name="Abouelleil A."/>
            <person name="Cao P."/>
            <person name="Chapman S."/>
            <person name="Cusick C."/>
            <person name="Shea T."/>
            <person name="Young S."/>
            <person name="Neafsey D."/>
            <person name="Nusbaum C."/>
            <person name="Birren B."/>
        </authorList>
    </citation>
    <scope>NUCLEOTIDE SEQUENCE [LARGE SCALE GENOMIC DNA]</scope>
    <source>
        <strain evidence="13">9E7_DIV0242</strain>
    </source>
</reference>
<evidence type="ECO:0000313" key="15">
    <source>
        <dbReference type="Proteomes" id="UP000195141"/>
    </source>
</evidence>
<feature type="domain" description="KOW" evidence="12">
    <location>
        <begin position="2"/>
        <end position="29"/>
    </location>
</feature>
<gene>
    <name evidence="10" type="primary">rplX</name>
    <name evidence="14" type="ORF">A5888_002194</name>
    <name evidence="13" type="ORF">A5888_002633</name>
</gene>
<dbReference type="SMART" id="SM00739">
    <property type="entry name" value="KOW"/>
    <property type="match status" value="1"/>
</dbReference>
<dbReference type="EMBL" id="NGMM01000004">
    <property type="protein sequence ID" value="OTP14532.1"/>
    <property type="molecule type" value="Genomic_DNA"/>
</dbReference>
<dbReference type="PANTHER" id="PTHR12903">
    <property type="entry name" value="MITOCHONDRIAL RIBOSOMAL PROTEIN L24"/>
    <property type="match status" value="1"/>
</dbReference>
<dbReference type="NCBIfam" id="TIGR01079">
    <property type="entry name" value="rplX_bact"/>
    <property type="match status" value="1"/>
</dbReference>
<evidence type="ECO:0000256" key="11">
    <source>
        <dbReference type="RuleBase" id="RU003477"/>
    </source>
</evidence>
<evidence type="ECO:0000256" key="4">
    <source>
        <dbReference type="ARBA" id="ARBA00022730"/>
    </source>
</evidence>
<dbReference type="InterPro" id="IPR005824">
    <property type="entry name" value="KOW"/>
</dbReference>
<comment type="function">
    <text evidence="9 10">One of the proteins that surrounds the polypeptide exit tunnel on the outside of the subunit.</text>
</comment>